<protein>
    <recommendedName>
        <fullName evidence="4">SH3 domain-containing protein</fullName>
    </recommendedName>
</protein>
<sequence>MTCTIFGKTAQLIVDQQRFIDTLHKKEYSRFEAKIHDLREQMMTSSVSSSSTSLRSTQKRTLYIRALFDYDGSAADLSAPNQALPFNFGDILHVSSAGEEEWWPARHLSPPPPNCPEVGLIPSRRRAEKKERSRLKMVRVSRSQDRSVTLVTSGTSDSESSSSDQEEILLTYQPVVQQE</sequence>
<dbReference type="EMBL" id="JAHRIP010057316">
    <property type="protein sequence ID" value="MEQ2303129.1"/>
    <property type="molecule type" value="Genomic_DNA"/>
</dbReference>
<evidence type="ECO:0000256" key="1">
    <source>
        <dbReference type="ARBA" id="ARBA00022443"/>
    </source>
</evidence>
<dbReference type="PROSITE" id="PS50002">
    <property type="entry name" value="SH3"/>
    <property type="match status" value="1"/>
</dbReference>
<name>A0ABV0ZA84_9TELE</name>
<keyword evidence="6" id="KW-1185">Reference proteome</keyword>
<evidence type="ECO:0000313" key="5">
    <source>
        <dbReference type="EMBL" id="MEQ2303129.1"/>
    </source>
</evidence>
<feature type="non-terminal residue" evidence="5">
    <location>
        <position position="179"/>
    </location>
</feature>
<evidence type="ECO:0000313" key="6">
    <source>
        <dbReference type="Proteomes" id="UP001469553"/>
    </source>
</evidence>
<dbReference type="InterPro" id="IPR036028">
    <property type="entry name" value="SH3-like_dom_sf"/>
</dbReference>
<evidence type="ECO:0000259" key="4">
    <source>
        <dbReference type="PROSITE" id="PS50002"/>
    </source>
</evidence>
<evidence type="ECO:0000256" key="2">
    <source>
        <dbReference type="PROSITE-ProRule" id="PRU00192"/>
    </source>
</evidence>
<feature type="domain" description="SH3" evidence="4">
    <location>
        <begin position="59"/>
        <end position="131"/>
    </location>
</feature>
<comment type="caution">
    <text evidence="5">The sequence shown here is derived from an EMBL/GenBank/DDBJ whole genome shotgun (WGS) entry which is preliminary data.</text>
</comment>
<dbReference type="SMART" id="SM00326">
    <property type="entry name" value="SH3"/>
    <property type="match status" value="1"/>
</dbReference>
<dbReference type="PANTHER" id="PTHR23119:SF5">
    <property type="entry name" value="DISKS LARGE HOMOLOG 1"/>
    <property type="match status" value="1"/>
</dbReference>
<evidence type="ECO:0000256" key="3">
    <source>
        <dbReference type="SAM" id="MobiDB-lite"/>
    </source>
</evidence>
<feature type="compositionally biased region" description="Basic residues" evidence="3">
    <location>
        <begin position="123"/>
        <end position="139"/>
    </location>
</feature>
<organism evidence="5 6">
    <name type="scientific">Ameca splendens</name>
    <dbReference type="NCBI Taxonomy" id="208324"/>
    <lineage>
        <taxon>Eukaryota</taxon>
        <taxon>Metazoa</taxon>
        <taxon>Chordata</taxon>
        <taxon>Craniata</taxon>
        <taxon>Vertebrata</taxon>
        <taxon>Euteleostomi</taxon>
        <taxon>Actinopterygii</taxon>
        <taxon>Neopterygii</taxon>
        <taxon>Teleostei</taxon>
        <taxon>Neoteleostei</taxon>
        <taxon>Acanthomorphata</taxon>
        <taxon>Ovalentaria</taxon>
        <taxon>Atherinomorphae</taxon>
        <taxon>Cyprinodontiformes</taxon>
        <taxon>Goodeidae</taxon>
        <taxon>Ameca</taxon>
    </lineage>
</organism>
<feature type="compositionally biased region" description="Polar residues" evidence="3">
    <location>
        <begin position="146"/>
        <end position="155"/>
    </location>
</feature>
<dbReference type="CDD" id="cd11861">
    <property type="entry name" value="SH3_DLG-like"/>
    <property type="match status" value="1"/>
</dbReference>
<dbReference type="InterPro" id="IPR050614">
    <property type="entry name" value="Synaptic_Scaffolding_LAP-MAGUK"/>
</dbReference>
<feature type="region of interest" description="Disordered" evidence="3">
    <location>
        <begin position="104"/>
        <end position="179"/>
    </location>
</feature>
<reference evidence="5 6" key="1">
    <citation type="submission" date="2021-06" db="EMBL/GenBank/DDBJ databases">
        <authorList>
            <person name="Palmer J.M."/>
        </authorList>
    </citation>
    <scope>NUCLEOTIDE SEQUENCE [LARGE SCALE GENOMIC DNA]</scope>
    <source>
        <strain evidence="5 6">AS_MEX2019</strain>
        <tissue evidence="5">Muscle</tissue>
    </source>
</reference>
<dbReference type="Proteomes" id="UP001469553">
    <property type="component" value="Unassembled WGS sequence"/>
</dbReference>
<accession>A0ABV0ZA84</accession>
<gene>
    <name evidence="5" type="ORF">AMECASPLE_013534</name>
</gene>
<proteinExistence type="predicted"/>
<dbReference type="InterPro" id="IPR001452">
    <property type="entry name" value="SH3_domain"/>
</dbReference>
<dbReference type="SUPFAM" id="SSF50044">
    <property type="entry name" value="SH3-domain"/>
    <property type="match status" value="1"/>
</dbReference>
<dbReference type="Gene3D" id="2.30.30.40">
    <property type="entry name" value="SH3 Domains"/>
    <property type="match status" value="1"/>
</dbReference>
<keyword evidence="1 2" id="KW-0728">SH3 domain</keyword>
<dbReference type="PANTHER" id="PTHR23119">
    <property type="entry name" value="DISCS LARGE"/>
    <property type="match status" value="1"/>
</dbReference>